<dbReference type="EMBL" id="PGTO01000003">
    <property type="protein sequence ID" value="RAU22940.1"/>
    <property type="molecule type" value="Genomic_DNA"/>
</dbReference>
<feature type="binding site" evidence="4">
    <location>
        <begin position="122"/>
        <end position="126"/>
    </location>
    <ligand>
        <name>S-adenosyl-L-methionine</name>
        <dbReference type="ChEBI" id="CHEBI:59789"/>
    </ligand>
</feature>
<comment type="function">
    <text evidence="4">Methylates the class 1 translation termination release factors RF1/PrfA and RF2/PrfB on the glutamine residue of the universally conserved GGQ motif.</text>
</comment>
<dbReference type="InterPro" id="IPR050320">
    <property type="entry name" value="N5-glutamine_MTase"/>
</dbReference>
<evidence type="ECO:0000259" key="6">
    <source>
        <dbReference type="Pfam" id="PF17827"/>
    </source>
</evidence>
<comment type="catalytic activity">
    <reaction evidence="4">
        <text>L-glutaminyl-[peptide chain release factor] + S-adenosyl-L-methionine = N(5)-methyl-L-glutaminyl-[peptide chain release factor] + S-adenosyl-L-homocysteine + H(+)</text>
        <dbReference type="Rhea" id="RHEA:42896"/>
        <dbReference type="Rhea" id="RHEA-COMP:10271"/>
        <dbReference type="Rhea" id="RHEA-COMP:10272"/>
        <dbReference type="ChEBI" id="CHEBI:15378"/>
        <dbReference type="ChEBI" id="CHEBI:30011"/>
        <dbReference type="ChEBI" id="CHEBI:57856"/>
        <dbReference type="ChEBI" id="CHEBI:59789"/>
        <dbReference type="ChEBI" id="CHEBI:61891"/>
        <dbReference type="EC" id="2.1.1.297"/>
    </reaction>
</comment>
<protein>
    <recommendedName>
        <fullName evidence="4">Release factor glutamine methyltransferase</fullName>
        <shortName evidence="4">RF MTase</shortName>
        <ecNumber evidence="4">2.1.1.297</ecNumber>
    </recommendedName>
    <alternativeName>
        <fullName evidence="4">N5-glutamine methyltransferase PrmC</fullName>
    </alternativeName>
    <alternativeName>
        <fullName evidence="4">Protein-(glutamine-N5) MTase PrmC</fullName>
    </alternativeName>
    <alternativeName>
        <fullName evidence="4">Protein-glutamine N-methyltransferase PrmC</fullName>
    </alternativeName>
</protein>
<dbReference type="CDD" id="cd02440">
    <property type="entry name" value="AdoMet_MTases"/>
    <property type="match status" value="1"/>
</dbReference>
<gene>
    <name evidence="4 7" type="primary">prmC</name>
    <name evidence="7" type="ORF">CU669_06045</name>
</gene>
<dbReference type="Pfam" id="PF17827">
    <property type="entry name" value="PrmC_N"/>
    <property type="match status" value="1"/>
</dbReference>
<dbReference type="InterPro" id="IPR025714">
    <property type="entry name" value="Methyltranfer_dom"/>
</dbReference>
<dbReference type="InterPro" id="IPR019874">
    <property type="entry name" value="RF_methyltr_PrmC"/>
</dbReference>
<comment type="similarity">
    <text evidence="4">Belongs to the protein N5-glutamine methyltransferase family. PrmC subfamily.</text>
</comment>
<proteinExistence type="inferred from homology"/>
<feature type="binding site" evidence="4">
    <location>
        <position position="174"/>
    </location>
    <ligand>
        <name>S-adenosyl-L-methionine</name>
        <dbReference type="ChEBI" id="CHEBI:59789"/>
    </ligand>
</feature>
<dbReference type="NCBIfam" id="TIGR03534">
    <property type="entry name" value="RF_mod_PrmC"/>
    <property type="match status" value="1"/>
</dbReference>
<dbReference type="Gene3D" id="1.10.8.10">
    <property type="entry name" value="DNA helicase RuvA subunit, C-terminal domain"/>
    <property type="match status" value="1"/>
</dbReference>
<evidence type="ECO:0000256" key="1">
    <source>
        <dbReference type="ARBA" id="ARBA00022603"/>
    </source>
</evidence>
<dbReference type="PROSITE" id="PS00092">
    <property type="entry name" value="N6_MTASE"/>
    <property type="match status" value="1"/>
</dbReference>
<dbReference type="InterPro" id="IPR002052">
    <property type="entry name" value="DNA_methylase_N6_adenine_CS"/>
</dbReference>
<keyword evidence="8" id="KW-1185">Reference proteome</keyword>
<dbReference type="PANTHER" id="PTHR18895">
    <property type="entry name" value="HEMK METHYLTRANSFERASE"/>
    <property type="match status" value="1"/>
</dbReference>
<evidence type="ECO:0000256" key="2">
    <source>
        <dbReference type="ARBA" id="ARBA00022679"/>
    </source>
</evidence>
<dbReference type="InterPro" id="IPR004556">
    <property type="entry name" value="HemK-like"/>
</dbReference>
<evidence type="ECO:0000256" key="3">
    <source>
        <dbReference type="ARBA" id="ARBA00022691"/>
    </source>
</evidence>
<feature type="binding site" evidence="4">
    <location>
        <position position="188"/>
    </location>
    <ligand>
        <name>S-adenosyl-L-methionine</name>
        <dbReference type="ChEBI" id="CHEBI:59789"/>
    </ligand>
</feature>
<dbReference type="Gene3D" id="3.40.50.150">
    <property type="entry name" value="Vaccinia Virus protein VP39"/>
    <property type="match status" value="1"/>
</dbReference>
<feature type="binding site" evidence="4">
    <location>
        <begin position="188"/>
        <end position="191"/>
    </location>
    <ligand>
        <name>substrate</name>
    </ligand>
</feature>
<feature type="domain" description="Release factor glutamine methyltransferase N-terminal" evidence="6">
    <location>
        <begin position="6"/>
        <end position="76"/>
    </location>
</feature>
<dbReference type="AlphaFoldDB" id="A0A364P108"/>
<dbReference type="EC" id="2.1.1.297" evidence="4"/>
<dbReference type="GO" id="GO:0032259">
    <property type="term" value="P:methylation"/>
    <property type="evidence" value="ECO:0007669"/>
    <property type="project" value="UniProtKB-KW"/>
</dbReference>
<evidence type="ECO:0000259" key="5">
    <source>
        <dbReference type="Pfam" id="PF13847"/>
    </source>
</evidence>
<dbReference type="HAMAP" id="MF_02126">
    <property type="entry name" value="RF_methyltr_PrmC"/>
    <property type="match status" value="1"/>
</dbReference>
<reference evidence="7 8" key="1">
    <citation type="submission" date="2017-11" db="EMBL/GenBank/DDBJ databases">
        <title>Draft genome sequence of magnetotactic bacterium Magnetospirillum kuznetsovii LBB-42.</title>
        <authorList>
            <person name="Grouzdev D.S."/>
            <person name="Rysina M.S."/>
            <person name="Baslerov R.V."/>
            <person name="Koziaeva V."/>
        </authorList>
    </citation>
    <scope>NUCLEOTIDE SEQUENCE [LARGE SCALE GENOMIC DNA]</scope>
    <source>
        <strain evidence="7 8">LBB-42</strain>
    </source>
</reference>
<feature type="domain" description="Methyltransferase" evidence="5">
    <location>
        <begin position="117"/>
        <end position="242"/>
    </location>
</feature>
<dbReference type="Pfam" id="PF13847">
    <property type="entry name" value="Methyltransf_31"/>
    <property type="match status" value="1"/>
</dbReference>
<organism evidence="7 8">
    <name type="scientific">Paramagnetospirillum kuznetsovii</name>
    <dbReference type="NCBI Taxonomy" id="2053833"/>
    <lineage>
        <taxon>Bacteria</taxon>
        <taxon>Pseudomonadati</taxon>
        <taxon>Pseudomonadota</taxon>
        <taxon>Alphaproteobacteria</taxon>
        <taxon>Rhodospirillales</taxon>
        <taxon>Magnetospirillaceae</taxon>
        <taxon>Paramagnetospirillum</taxon>
    </lineage>
</organism>
<sequence length="281" mass="29900">MLTAGQALHQAAAGLTAAGIETARLDARLLLAEVMAMQPQAIMMKQHLELSPDEAARFNALIGRRMDREPVSHLLGRRGFWTLDLKVTRDTLDPRPDTETLIEAVLDGLPERGRPRRILDLGTGTGCILLALLSELGFATGLGVDKSPAALEVARANAEALGLADRVCLQSGDWGQGLDQRFDIIVSNPPYIPDGEIDGLEPEVARFEPRLALAGGPDGLDCYRMIAPQLSRLMAPGGMVALEVGAGQAGDVAALVTESGLRVREIRSDLAGVERCVVAIS</sequence>
<evidence type="ECO:0000256" key="4">
    <source>
        <dbReference type="HAMAP-Rule" id="MF_02126"/>
    </source>
</evidence>
<dbReference type="SUPFAM" id="SSF53335">
    <property type="entry name" value="S-adenosyl-L-methionine-dependent methyltransferases"/>
    <property type="match status" value="1"/>
</dbReference>
<evidence type="ECO:0000313" key="8">
    <source>
        <dbReference type="Proteomes" id="UP000251075"/>
    </source>
</evidence>
<evidence type="ECO:0000313" key="7">
    <source>
        <dbReference type="EMBL" id="RAU22940.1"/>
    </source>
</evidence>
<keyword evidence="1 4" id="KW-0489">Methyltransferase</keyword>
<dbReference type="PANTHER" id="PTHR18895:SF74">
    <property type="entry name" value="MTRF1L RELEASE FACTOR GLUTAMINE METHYLTRANSFERASE"/>
    <property type="match status" value="1"/>
</dbReference>
<keyword evidence="3 4" id="KW-0949">S-adenosyl-L-methionine</keyword>
<dbReference type="GO" id="GO:0003676">
    <property type="term" value="F:nucleic acid binding"/>
    <property type="evidence" value="ECO:0007669"/>
    <property type="project" value="InterPro"/>
</dbReference>
<dbReference type="OrthoDB" id="9800643at2"/>
<dbReference type="Proteomes" id="UP000251075">
    <property type="component" value="Unassembled WGS sequence"/>
</dbReference>
<name>A0A364P108_9PROT</name>
<comment type="caution">
    <text evidence="7">The sequence shown here is derived from an EMBL/GenBank/DDBJ whole genome shotgun (WGS) entry which is preliminary data.</text>
</comment>
<keyword evidence="2 4" id="KW-0808">Transferase</keyword>
<dbReference type="NCBIfam" id="TIGR00536">
    <property type="entry name" value="hemK_fam"/>
    <property type="match status" value="1"/>
</dbReference>
<feature type="binding site" evidence="4">
    <location>
        <position position="145"/>
    </location>
    <ligand>
        <name>S-adenosyl-L-methionine</name>
        <dbReference type="ChEBI" id="CHEBI:59789"/>
    </ligand>
</feature>
<dbReference type="GO" id="GO:0102559">
    <property type="term" value="F:peptide chain release factor N(5)-glutamine methyltransferase activity"/>
    <property type="evidence" value="ECO:0007669"/>
    <property type="project" value="UniProtKB-EC"/>
</dbReference>
<dbReference type="InterPro" id="IPR040758">
    <property type="entry name" value="PrmC_N"/>
</dbReference>
<dbReference type="RefSeq" id="WP_112142923.1">
    <property type="nucleotide sequence ID" value="NZ_PGTO01000003.1"/>
</dbReference>
<accession>A0A364P108</accession>
<dbReference type="InterPro" id="IPR029063">
    <property type="entry name" value="SAM-dependent_MTases_sf"/>
</dbReference>